<gene>
    <name evidence="2" type="ORF">O181_085978</name>
</gene>
<name>A0A9Q3ILX2_9BASI</name>
<evidence type="ECO:0000313" key="3">
    <source>
        <dbReference type="Proteomes" id="UP000765509"/>
    </source>
</evidence>
<feature type="compositionally biased region" description="Basic and acidic residues" evidence="1">
    <location>
        <begin position="30"/>
        <end position="39"/>
    </location>
</feature>
<keyword evidence="3" id="KW-1185">Reference proteome</keyword>
<organism evidence="2 3">
    <name type="scientific">Austropuccinia psidii MF-1</name>
    <dbReference type="NCBI Taxonomy" id="1389203"/>
    <lineage>
        <taxon>Eukaryota</taxon>
        <taxon>Fungi</taxon>
        <taxon>Dikarya</taxon>
        <taxon>Basidiomycota</taxon>
        <taxon>Pucciniomycotina</taxon>
        <taxon>Pucciniomycetes</taxon>
        <taxon>Pucciniales</taxon>
        <taxon>Sphaerophragmiaceae</taxon>
        <taxon>Austropuccinia</taxon>
    </lineage>
</organism>
<proteinExistence type="predicted"/>
<evidence type="ECO:0000256" key="1">
    <source>
        <dbReference type="SAM" id="MobiDB-lite"/>
    </source>
</evidence>
<comment type="caution">
    <text evidence="2">The sequence shown here is derived from an EMBL/GenBank/DDBJ whole genome shotgun (WGS) entry which is preliminary data.</text>
</comment>
<dbReference type="Proteomes" id="UP000765509">
    <property type="component" value="Unassembled WGS sequence"/>
</dbReference>
<feature type="region of interest" description="Disordered" evidence="1">
    <location>
        <begin position="1"/>
        <end position="75"/>
    </location>
</feature>
<reference evidence="2" key="1">
    <citation type="submission" date="2021-03" db="EMBL/GenBank/DDBJ databases">
        <title>Draft genome sequence of rust myrtle Austropuccinia psidii MF-1, a brazilian biotype.</title>
        <authorList>
            <person name="Quecine M.C."/>
            <person name="Pachon D.M.R."/>
            <person name="Bonatelli M.L."/>
            <person name="Correr F.H."/>
            <person name="Franceschini L.M."/>
            <person name="Leite T.F."/>
            <person name="Margarido G.R.A."/>
            <person name="Almeida C.A."/>
            <person name="Ferrarezi J.A."/>
            <person name="Labate C.A."/>
        </authorList>
    </citation>
    <scope>NUCLEOTIDE SEQUENCE</scope>
    <source>
        <strain evidence="2">MF-1</strain>
    </source>
</reference>
<sequence>MSQRDRLGRPYSNYQRLESHKGVQTPGGEGKQDEGESRHYPSYTRTADPDREYSDSFRLTRSRPNEPSSGFIPVTGALGQKYKSGLALSNQGTHLEDCKRIKNKNNKNEFL</sequence>
<evidence type="ECO:0000313" key="2">
    <source>
        <dbReference type="EMBL" id="MBW0546263.1"/>
    </source>
</evidence>
<dbReference type="EMBL" id="AVOT02051252">
    <property type="protein sequence ID" value="MBW0546263.1"/>
    <property type="molecule type" value="Genomic_DNA"/>
</dbReference>
<accession>A0A9Q3ILX2</accession>
<protein>
    <submittedName>
        <fullName evidence="2">Uncharacterized protein</fullName>
    </submittedName>
</protein>
<dbReference type="AlphaFoldDB" id="A0A9Q3ILX2"/>